<dbReference type="Proteomes" id="UP001162131">
    <property type="component" value="Unassembled WGS sequence"/>
</dbReference>
<dbReference type="GO" id="GO:0005654">
    <property type="term" value="C:nucleoplasm"/>
    <property type="evidence" value="ECO:0007669"/>
    <property type="project" value="TreeGrafter"/>
</dbReference>
<reference evidence="1" key="1">
    <citation type="submission" date="2021-09" db="EMBL/GenBank/DDBJ databases">
        <authorList>
            <consortium name="AG Swart"/>
            <person name="Singh M."/>
            <person name="Singh A."/>
            <person name="Seah K."/>
            <person name="Emmerich C."/>
        </authorList>
    </citation>
    <scope>NUCLEOTIDE SEQUENCE</scope>
    <source>
        <strain evidence="1">ATCC30299</strain>
    </source>
</reference>
<organism evidence="1 2">
    <name type="scientific">Blepharisma stoltei</name>
    <dbReference type="NCBI Taxonomy" id="1481888"/>
    <lineage>
        <taxon>Eukaryota</taxon>
        <taxon>Sar</taxon>
        <taxon>Alveolata</taxon>
        <taxon>Ciliophora</taxon>
        <taxon>Postciliodesmatophora</taxon>
        <taxon>Heterotrichea</taxon>
        <taxon>Heterotrichida</taxon>
        <taxon>Blepharismidae</taxon>
        <taxon>Blepharisma</taxon>
    </lineage>
</organism>
<dbReference type="PANTHER" id="PTHR31239">
    <property type="entry name" value="NICOLIN 1"/>
    <property type="match status" value="1"/>
</dbReference>
<dbReference type="InterPro" id="IPR040235">
    <property type="entry name" value="Nicolin-1"/>
</dbReference>
<protein>
    <submittedName>
        <fullName evidence="1">Uncharacterized protein</fullName>
    </submittedName>
</protein>
<evidence type="ECO:0000313" key="2">
    <source>
        <dbReference type="Proteomes" id="UP001162131"/>
    </source>
</evidence>
<dbReference type="AlphaFoldDB" id="A0AAU9J7B5"/>
<keyword evidence="2" id="KW-1185">Reference proteome</keyword>
<sequence length="185" mass="21643">MDRNECELLPTTVSSVTMVGERPCPCYITLTFRTPGPLEYIVFQNHYTASISIKQKQNELWRTILHDFKLTQWPHFENDSQNWCIIPSHFFNTNYDPSSLTEFRIYLTQPSPNWKEFSLKNISCYTILQKPKKLSRESRTPFAEFKAKIQEKLDVLNSTSGTEMLTYDETLIGISEVNRLEATQM</sequence>
<evidence type="ECO:0000313" key="1">
    <source>
        <dbReference type="EMBL" id="CAG9321586.1"/>
    </source>
</evidence>
<name>A0AAU9J7B5_9CILI</name>
<accession>A0AAU9J7B5</accession>
<proteinExistence type="predicted"/>
<comment type="caution">
    <text evidence="1">The sequence shown here is derived from an EMBL/GenBank/DDBJ whole genome shotgun (WGS) entry which is preliminary data.</text>
</comment>
<gene>
    <name evidence="1" type="ORF">BSTOLATCC_MIC28862</name>
</gene>
<dbReference type="PANTHER" id="PTHR31239:SF2">
    <property type="entry name" value="NICOLIN-1"/>
    <property type="match status" value="1"/>
</dbReference>
<dbReference type="EMBL" id="CAJZBQ010000028">
    <property type="protein sequence ID" value="CAG9321586.1"/>
    <property type="molecule type" value="Genomic_DNA"/>
</dbReference>